<organism evidence="1 2">
    <name type="scientific">Neobacillus massiliamazoniensis</name>
    <dbReference type="NCBI Taxonomy" id="1499688"/>
    <lineage>
        <taxon>Bacteria</taxon>
        <taxon>Bacillati</taxon>
        <taxon>Bacillota</taxon>
        <taxon>Bacilli</taxon>
        <taxon>Bacillales</taxon>
        <taxon>Bacillaceae</taxon>
        <taxon>Neobacillus</taxon>
    </lineage>
</organism>
<evidence type="ECO:0000313" key="2">
    <source>
        <dbReference type="Proteomes" id="UP000199087"/>
    </source>
</evidence>
<reference evidence="2" key="1">
    <citation type="submission" date="2015-05" db="EMBL/GenBank/DDBJ databases">
        <authorList>
            <person name="Urmite Genomes"/>
        </authorList>
    </citation>
    <scope>NUCLEOTIDE SEQUENCE [LARGE SCALE GENOMIC DNA]</scope>
    <source>
        <strain evidence="2">LF1</strain>
    </source>
</reference>
<dbReference type="InterPro" id="IPR007263">
    <property type="entry name" value="DCC1-like"/>
</dbReference>
<sequence length="130" mass="15134">MSAVVLFDGMCNLCNGSVKFILKRDRDGYFSFASLQGFAGQQLLKKYGLPSDVNSFVLIENEKAYVKSSAALRVCWHLKGMWRILSIFRIIPPFIRNVFYDILAKNRYNWFGKTESCMLPSQEWKNRFLE</sequence>
<proteinExistence type="predicted"/>
<dbReference type="PANTHER" id="PTHR33639">
    <property type="entry name" value="THIOL-DISULFIDE OXIDOREDUCTASE DCC"/>
    <property type="match status" value="1"/>
</dbReference>
<gene>
    <name evidence="1" type="ORF">BN000_03109</name>
</gene>
<dbReference type="GO" id="GO:0015035">
    <property type="term" value="F:protein-disulfide reductase activity"/>
    <property type="evidence" value="ECO:0007669"/>
    <property type="project" value="InterPro"/>
</dbReference>
<protein>
    <submittedName>
        <fullName evidence="1">YuxK</fullName>
    </submittedName>
</protein>
<dbReference type="AlphaFoldDB" id="A0A0U1NYP0"/>
<dbReference type="InterPro" id="IPR052927">
    <property type="entry name" value="DCC_oxidoreductase"/>
</dbReference>
<dbReference type="PANTHER" id="PTHR33639:SF2">
    <property type="entry name" value="DUF393 DOMAIN-CONTAINING PROTEIN"/>
    <property type="match status" value="1"/>
</dbReference>
<accession>A0A0U1NYP0</accession>
<dbReference type="RefSeq" id="WP_090635429.1">
    <property type="nucleotide sequence ID" value="NZ_CVRB01000003.1"/>
</dbReference>
<dbReference type="EMBL" id="CVRB01000003">
    <property type="protein sequence ID" value="CRK83150.1"/>
    <property type="molecule type" value="Genomic_DNA"/>
</dbReference>
<evidence type="ECO:0000313" key="1">
    <source>
        <dbReference type="EMBL" id="CRK83150.1"/>
    </source>
</evidence>
<dbReference type="Proteomes" id="UP000199087">
    <property type="component" value="Unassembled WGS sequence"/>
</dbReference>
<dbReference type="Pfam" id="PF04134">
    <property type="entry name" value="DCC1-like"/>
    <property type="match status" value="1"/>
</dbReference>
<dbReference type="OrthoDB" id="9785438at2"/>
<keyword evidence="2" id="KW-1185">Reference proteome</keyword>
<name>A0A0U1NYP0_9BACI</name>